<dbReference type="Gramene" id="AUR62000289-RA">
    <property type="protein sequence ID" value="AUR62000289-RA:cds"/>
    <property type="gene ID" value="AUR62000289"/>
</dbReference>
<proteinExistence type="predicted"/>
<protein>
    <submittedName>
        <fullName evidence="1">Uncharacterized protein</fullName>
    </submittedName>
</protein>
<organism evidence="1 2">
    <name type="scientific">Chenopodium quinoa</name>
    <name type="common">Quinoa</name>
    <dbReference type="NCBI Taxonomy" id="63459"/>
    <lineage>
        <taxon>Eukaryota</taxon>
        <taxon>Viridiplantae</taxon>
        <taxon>Streptophyta</taxon>
        <taxon>Embryophyta</taxon>
        <taxon>Tracheophyta</taxon>
        <taxon>Spermatophyta</taxon>
        <taxon>Magnoliopsida</taxon>
        <taxon>eudicotyledons</taxon>
        <taxon>Gunneridae</taxon>
        <taxon>Pentapetalae</taxon>
        <taxon>Caryophyllales</taxon>
        <taxon>Chenopodiaceae</taxon>
        <taxon>Chenopodioideae</taxon>
        <taxon>Atripliceae</taxon>
        <taxon>Chenopodium</taxon>
    </lineage>
</organism>
<keyword evidence="2" id="KW-1185">Reference proteome</keyword>
<reference evidence="1" key="2">
    <citation type="submission" date="2021-03" db="UniProtKB">
        <authorList>
            <consortium name="EnsemblPlants"/>
        </authorList>
    </citation>
    <scope>IDENTIFICATION</scope>
</reference>
<dbReference type="Proteomes" id="UP000596660">
    <property type="component" value="Unplaced"/>
</dbReference>
<evidence type="ECO:0000313" key="2">
    <source>
        <dbReference type="Proteomes" id="UP000596660"/>
    </source>
</evidence>
<sequence>MHPQMGEDQRSHVNEKVIDCGSRLDGFKVEKSMLESTVPKLEASNDLLSSSQGSYKKDDGVPMDVDNLKGLNSRCCSSFAKDKVAFVNREKPSSCLKIARADLHKVRQGEELWLYQAHSMSLMKVRALTPKNHIMMETPHKLSLREAVISHSTPSSSIVEDDDTNKKKSSFVNEKENAYVDAEFDQVHSPHDSTYIKVHPAFRGGESEKGLENKARACILTMHILS</sequence>
<accession>A0A803KMN3</accession>
<dbReference type="AlphaFoldDB" id="A0A803KMN3"/>
<name>A0A803KMN3_CHEQI</name>
<reference evidence="1" key="1">
    <citation type="journal article" date="2017" name="Nature">
        <title>The genome of Chenopodium quinoa.</title>
        <authorList>
            <person name="Jarvis D.E."/>
            <person name="Ho Y.S."/>
            <person name="Lightfoot D.J."/>
            <person name="Schmoeckel S.M."/>
            <person name="Li B."/>
            <person name="Borm T.J.A."/>
            <person name="Ohyanagi H."/>
            <person name="Mineta K."/>
            <person name="Michell C.T."/>
            <person name="Saber N."/>
            <person name="Kharbatia N.M."/>
            <person name="Rupper R.R."/>
            <person name="Sharp A.R."/>
            <person name="Dally N."/>
            <person name="Boughton B.A."/>
            <person name="Woo Y.H."/>
            <person name="Gao G."/>
            <person name="Schijlen E.G.W.M."/>
            <person name="Guo X."/>
            <person name="Momin A.A."/>
            <person name="Negrao S."/>
            <person name="Al-Babili S."/>
            <person name="Gehring C."/>
            <person name="Roessner U."/>
            <person name="Jung C."/>
            <person name="Murphy K."/>
            <person name="Arold S.T."/>
            <person name="Gojobori T."/>
            <person name="van der Linden C.G."/>
            <person name="van Loo E.N."/>
            <person name="Jellen E.N."/>
            <person name="Maughan P.J."/>
            <person name="Tester M."/>
        </authorList>
    </citation>
    <scope>NUCLEOTIDE SEQUENCE [LARGE SCALE GENOMIC DNA]</scope>
    <source>
        <strain evidence="1">cv. PI 614886</strain>
    </source>
</reference>
<evidence type="ECO:0000313" key="1">
    <source>
        <dbReference type="EnsemblPlants" id="AUR62000289-RA:cds"/>
    </source>
</evidence>
<dbReference type="EnsemblPlants" id="AUR62000289-RA">
    <property type="protein sequence ID" value="AUR62000289-RA:cds"/>
    <property type="gene ID" value="AUR62000289"/>
</dbReference>